<dbReference type="Pfam" id="PF07654">
    <property type="entry name" value="C1-set"/>
    <property type="match status" value="1"/>
</dbReference>
<dbReference type="InParanoid" id="F7GBN2"/>
<dbReference type="GO" id="GO:0042612">
    <property type="term" value="C:MHC class I protein complex"/>
    <property type="evidence" value="ECO:0007669"/>
    <property type="project" value="UniProtKB-KW"/>
</dbReference>
<comment type="subcellular location">
    <subcellularLocation>
        <location evidence="2">Membrane</location>
        <topology evidence="2">Single-pass type I membrane protein</topology>
    </subcellularLocation>
</comment>
<keyword evidence="14" id="KW-1185">Reference proteome</keyword>
<dbReference type="GO" id="GO:0002486">
    <property type="term" value="P:antigen processing and presentation of endogenous peptide antigen via MHC class I via ER pathway, TAP-independent"/>
    <property type="evidence" value="ECO:0000318"/>
    <property type="project" value="GO_Central"/>
</dbReference>
<dbReference type="InterPro" id="IPR050208">
    <property type="entry name" value="MHC_class-I_related"/>
</dbReference>
<evidence type="ECO:0000256" key="5">
    <source>
        <dbReference type="ARBA" id="ARBA00022729"/>
    </source>
</evidence>
<keyword evidence="7" id="KW-1015">Disulfide bond</keyword>
<evidence type="ECO:0000256" key="3">
    <source>
        <dbReference type="ARBA" id="ARBA00006909"/>
    </source>
</evidence>
<dbReference type="InterPro" id="IPR036179">
    <property type="entry name" value="Ig-like_dom_sf"/>
</dbReference>
<dbReference type="Gene3D" id="2.60.40.10">
    <property type="entry name" value="Immunoglobulins"/>
    <property type="match status" value="1"/>
</dbReference>
<dbReference type="InterPro" id="IPR013783">
    <property type="entry name" value="Ig-like_fold"/>
</dbReference>
<name>F7GBN2_ORNAN</name>
<keyword evidence="4" id="KW-0391">Immunity</keyword>
<reference evidence="13" key="2">
    <citation type="submission" date="2025-08" db="UniProtKB">
        <authorList>
            <consortium name="Ensembl"/>
        </authorList>
    </citation>
    <scope>IDENTIFICATION</scope>
    <source>
        <strain evidence="13">Glennie</strain>
    </source>
</reference>
<keyword evidence="8" id="KW-0325">Glycoprotein</keyword>
<dbReference type="PANTHER" id="PTHR16675:SF251">
    <property type="entry name" value="HLA CLASS I HISTOCOMPATIBILITY ANTIGEN, C ALPHA CHAIN"/>
    <property type="match status" value="1"/>
</dbReference>
<comment type="function">
    <text evidence="1">Involved in the presentation of foreign antigens to the immune system.</text>
</comment>
<dbReference type="GO" id="GO:0005615">
    <property type="term" value="C:extracellular space"/>
    <property type="evidence" value="ECO:0000318"/>
    <property type="project" value="GO_Central"/>
</dbReference>
<dbReference type="InterPro" id="IPR007110">
    <property type="entry name" value="Ig-like_dom"/>
</dbReference>
<keyword evidence="10" id="KW-0812">Transmembrane</keyword>
<keyword evidence="5 11" id="KW-0732">Signal</keyword>
<dbReference type="RefSeq" id="XP_001515425.4">
    <property type="nucleotide sequence ID" value="XM_001515375.5"/>
</dbReference>
<dbReference type="HOGENOM" id="CLU_047501_1_1_1"/>
<dbReference type="PANTHER" id="PTHR16675">
    <property type="entry name" value="MHC CLASS I-RELATED"/>
    <property type="match status" value="1"/>
</dbReference>
<evidence type="ECO:0000256" key="8">
    <source>
        <dbReference type="ARBA" id="ARBA00023180"/>
    </source>
</evidence>
<dbReference type="InterPro" id="IPR003597">
    <property type="entry name" value="Ig_C1-set"/>
</dbReference>
<evidence type="ECO:0000313" key="13">
    <source>
        <dbReference type="Ensembl" id="ENSOANP00000002884.2"/>
    </source>
</evidence>
<evidence type="ECO:0000256" key="11">
    <source>
        <dbReference type="SAM" id="SignalP"/>
    </source>
</evidence>
<dbReference type="GO" id="GO:0009897">
    <property type="term" value="C:external side of plasma membrane"/>
    <property type="evidence" value="ECO:0000318"/>
    <property type="project" value="GO_Central"/>
</dbReference>
<dbReference type="eggNOG" id="ENOG502RQEK">
    <property type="taxonomic scope" value="Eukaryota"/>
</dbReference>
<feature type="signal peptide" evidence="11">
    <location>
        <begin position="1"/>
        <end position="29"/>
    </location>
</feature>
<protein>
    <recommendedName>
        <fullName evidence="12">Ig-like domain-containing protein</fullName>
    </recommendedName>
</protein>
<gene>
    <name evidence="13" type="primary">LOC100085024</name>
</gene>
<reference evidence="13" key="3">
    <citation type="submission" date="2025-09" db="UniProtKB">
        <authorList>
            <consortium name="Ensembl"/>
        </authorList>
    </citation>
    <scope>IDENTIFICATION</scope>
    <source>
        <strain evidence="13">Glennie</strain>
    </source>
</reference>
<dbReference type="RefSeq" id="XP_007654574.2">
    <property type="nucleotide sequence ID" value="XM_007656384.3"/>
</dbReference>
<dbReference type="PROSITE" id="PS00290">
    <property type="entry name" value="IG_MHC"/>
    <property type="match status" value="1"/>
</dbReference>
<dbReference type="Pfam" id="PF00129">
    <property type="entry name" value="MHC_I"/>
    <property type="match status" value="1"/>
</dbReference>
<dbReference type="GeneTree" id="ENSGT01150000286995"/>
<evidence type="ECO:0000256" key="10">
    <source>
        <dbReference type="SAM" id="Phobius"/>
    </source>
</evidence>
<dbReference type="GO" id="GO:0006955">
    <property type="term" value="P:immune response"/>
    <property type="evidence" value="ECO:0000318"/>
    <property type="project" value="GO_Central"/>
</dbReference>
<organism evidence="13 14">
    <name type="scientific">Ornithorhynchus anatinus</name>
    <name type="common">Duckbill platypus</name>
    <dbReference type="NCBI Taxonomy" id="9258"/>
    <lineage>
        <taxon>Eukaryota</taxon>
        <taxon>Metazoa</taxon>
        <taxon>Chordata</taxon>
        <taxon>Craniata</taxon>
        <taxon>Vertebrata</taxon>
        <taxon>Euteleostomi</taxon>
        <taxon>Mammalia</taxon>
        <taxon>Monotremata</taxon>
        <taxon>Ornithorhynchidae</taxon>
        <taxon>Ornithorhynchus</taxon>
    </lineage>
</organism>
<comment type="similarity">
    <text evidence="3 9">Belongs to the MHC class I family.</text>
</comment>
<dbReference type="InterPro" id="IPR001039">
    <property type="entry name" value="MHC_I_a_a1/a2"/>
</dbReference>
<evidence type="ECO:0000256" key="9">
    <source>
        <dbReference type="RuleBase" id="RU004439"/>
    </source>
</evidence>
<evidence type="ECO:0000256" key="7">
    <source>
        <dbReference type="ARBA" id="ARBA00023157"/>
    </source>
</evidence>
<sequence length="331" mass="38209">MAVVGSGKRVPLPWDVLLQLLLVPCLATGSELHSLKFFSFAVSEPSPGVPEFGLHVYLDDHFLAQYDSEKQKLKFQNKRIENRVGHGYIEKQILQISLWQDWFQSQMQDIMSHYHHSGGSHTFQNVIGCEIQKDNSSKGIFFFGYDGEDYISYDLDKETWTTKDSVAKITEQKWNATEAHRKSELLDKCVQTFQDLVKYKKYILDLKERPSGLVTQHTGPNREMILKCWVFSFSSPNIVLSWLKDGEEMEQDTKHSKARPSGDGTYQKWASVEIPPGEKEKYICRVKHGELSAQFNQAWELEPDSLTIWVIAFCLVAVLFFTLVWIWNCVL</sequence>
<dbReference type="GO" id="GO:0002476">
    <property type="term" value="P:antigen processing and presentation of endogenous peptide antigen via MHC class Ib"/>
    <property type="evidence" value="ECO:0000318"/>
    <property type="project" value="GO_Central"/>
</dbReference>
<dbReference type="AlphaFoldDB" id="F7GBN2"/>
<evidence type="ECO:0000313" key="14">
    <source>
        <dbReference type="Proteomes" id="UP000002279"/>
    </source>
</evidence>
<dbReference type="GO" id="GO:0001916">
    <property type="term" value="P:positive regulation of T cell mediated cytotoxicity"/>
    <property type="evidence" value="ECO:0000318"/>
    <property type="project" value="GO_Central"/>
</dbReference>
<dbReference type="STRING" id="9258.ENSOANP00000002884"/>
<evidence type="ECO:0000256" key="1">
    <source>
        <dbReference type="ARBA" id="ARBA00002297"/>
    </source>
</evidence>
<keyword evidence="10" id="KW-1133">Transmembrane helix</keyword>
<evidence type="ECO:0000256" key="6">
    <source>
        <dbReference type="ARBA" id="ARBA00023136"/>
    </source>
</evidence>
<dbReference type="CDD" id="cd07698">
    <property type="entry name" value="IgC1_MHC_I_alpha3"/>
    <property type="match status" value="1"/>
</dbReference>
<accession>F7GBN2</accession>
<dbReference type="SUPFAM" id="SSF54452">
    <property type="entry name" value="MHC antigen-recognition domain"/>
    <property type="match status" value="1"/>
</dbReference>
<feature type="transmembrane region" description="Helical" evidence="10">
    <location>
        <begin position="306"/>
        <end position="327"/>
    </location>
</feature>
<dbReference type="OrthoDB" id="8890485at2759"/>
<dbReference type="InterPro" id="IPR037055">
    <property type="entry name" value="MHC_I-like_Ag-recog_sf"/>
</dbReference>
<evidence type="ECO:0000256" key="4">
    <source>
        <dbReference type="ARBA" id="ARBA00022451"/>
    </source>
</evidence>
<feature type="chain" id="PRO_5028005959" description="Ig-like domain-containing protein" evidence="11">
    <location>
        <begin position="30"/>
        <end position="331"/>
    </location>
</feature>
<feature type="domain" description="Ig-like" evidence="12">
    <location>
        <begin position="210"/>
        <end position="296"/>
    </location>
</feature>
<keyword evidence="6 10" id="KW-0472">Membrane</keyword>
<dbReference type="GeneID" id="100085024"/>
<dbReference type="Ensembl" id="ENSOANT00000002885.3">
    <property type="protein sequence ID" value="ENSOANP00000002884.2"/>
    <property type="gene ID" value="ENSOANG00000001818.4"/>
</dbReference>
<dbReference type="KEGG" id="oaa:100085024"/>
<dbReference type="InterPro" id="IPR011162">
    <property type="entry name" value="MHC_I/II-like_Ag-recog"/>
</dbReference>
<dbReference type="Gene3D" id="3.30.500.10">
    <property type="entry name" value="MHC class I-like antigen recognition-like"/>
    <property type="match status" value="1"/>
</dbReference>
<dbReference type="PROSITE" id="PS50835">
    <property type="entry name" value="IG_LIKE"/>
    <property type="match status" value="1"/>
</dbReference>
<dbReference type="FunFam" id="3.30.500.10:FF:000017">
    <property type="entry name" value="Uncharacterized protein"/>
    <property type="match status" value="1"/>
</dbReference>
<proteinExistence type="inferred from homology"/>
<dbReference type="InterPro" id="IPR011161">
    <property type="entry name" value="MHC_I-like_Ag-recog"/>
</dbReference>
<dbReference type="GO" id="GO:0098553">
    <property type="term" value="C:lumenal side of endoplasmic reticulum membrane"/>
    <property type="evidence" value="ECO:0007669"/>
    <property type="project" value="UniProtKB-ARBA"/>
</dbReference>
<dbReference type="FunFam" id="2.60.40.10:FF:000204">
    <property type="entry name" value="Major histocompatibility complex, class I-related protein"/>
    <property type="match status" value="1"/>
</dbReference>
<reference evidence="13 14" key="1">
    <citation type="journal article" date="2008" name="Nature">
        <title>Genome analysis of the platypus reveals unique signatures of evolution.</title>
        <authorList>
            <person name="Warren W.C."/>
            <person name="Hillier L.W."/>
            <person name="Marshall Graves J.A."/>
            <person name="Birney E."/>
            <person name="Ponting C.P."/>
            <person name="Grutzner F."/>
            <person name="Belov K."/>
            <person name="Miller W."/>
            <person name="Clarke L."/>
            <person name="Chinwalla A.T."/>
            <person name="Yang S.P."/>
            <person name="Heger A."/>
            <person name="Locke D.P."/>
            <person name="Miethke P."/>
            <person name="Waters P.D."/>
            <person name="Veyrunes F."/>
            <person name="Fulton L."/>
            <person name="Fulton B."/>
            <person name="Graves T."/>
            <person name="Wallis J."/>
            <person name="Puente X.S."/>
            <person name="Lopez-Otin C."/>
            <person name="Ordonez G.R."/>
            <person name="Eichler E.E."/>
            <person name="Chen L."/>
            <person name="Cheng Z."/>
            <person name="Deakin J.E."/>
            <person name="Alsop A."/>
            <person name="Thompson K."/>
            <person name="Kirby P."/>
            <person name="Papenfuss A.T."/>
            <person name="Wakefield M.J."/>
            <person name="Olender T."/>
            <person name="Lancet D."/>
            <person name="Huttley G.A."/>
            <person name="Smit A.F."/>
            <person name="Pask A."/>
            <person name="Temple-Smith P."/>
            <person name="Batzer M.A."/>
            <person name="Walker J.A."/>
            <person name="Konkel M.K."/>
            <person name="Harris R.S."/>
            <person name="Whittington C.M."/>
            <person name="Wong E.S."/>
            <person name="Gemmell N.J."/>
            <person name="Buschiazzo E."/>
            <person name="Vargas Jentzsch I.M."/>
            <person name="Merkel A."/>
            <person name="Schmitz J."/>
            <person name="Zemann A."/>
            <person name="Churakov G."/>
            <person name="Kriegs J.O."/>
            <person name="Brosius J."/>
            <person name="Murchison E.P."/>
            <person name="Sachidanandam R."/>
            <person name="Smith C."/>
            <person name="Hannon G.J."/>
            <person name="Tsend-Ayush E."/>
            <person name="McMillan D."/>
            <person name="Attenborough R."/>
            <person name="Rens W."/>
            <person name="Ferguson-Smith M."/>
            <person name="Lefevre C.M."/>
            <person name="Sharp J.A."/>
            <person name="Nicholas K.R."/>
            <person name="Ray D.A."/>
            <person name="Kube M."/>
            <person name="Reinhardt R."/>
            <person name="Pringle T.H."/>
            <person name="Taylor J."/>
            <person name="Jones R.C."/>
            <person name="Nixon B."/>
            <person name="Dacheux J.L."/>
            <person name="Niwa H."/>
            <person name="Sekita Y."/>
            <person name="Huang X."/>
            <person name="Stark A."/>
            <person name="Kheradpour P."/>
            <person name="Kellis M."/>
            <person name="Flicek P."/>
            <person name="Chen Y."/>
            <person name="Webber C."/>
            <person name="Hardison R."/>
            <person name="Nelson J."/>
            <person name="Hallsworth-Pepin K."/>
            <person name="Delehaunty K."/>
            <person name="Markovic C."/>
            <person name="Minx P."/>
            <person name="Feng Y."/>
            <person name="Kremitzki C."/>
            <person name="Mitreva M."/>
            <person name="Glasscock J."/>
            <person name="Wylie T."/>
            <person name="Wohldmann P."/>
            <person name="Thiru P."/>
            <person name="Nhan M.N."/>
            <person name="Pohl C.S."/>
            <person name="Smith S.M."/>
            <person name="Hou S."/>
            <person name="Nefedov M."/>
            <person name="de Jong P.J."/>
            <person name="Renfree M.B."/>
            <person name="Mardis E.R."/>
            <person name="Wilson R.K."/>
        </authorList>
    </citation>
    <scope>NUCLEOTIDE SEQUENCE [LARGE SCALE GENOMIC DNA]</scope>
    <source>
        <strain evidence="13 14">Glennie</strain>
    </source>
</reference>
<dbReference type="SUPFAM" id="SSF48726">
    <property type="entry name" value="Immunoglobulin"/>
    <property type="match status" value="1"/>
</dbReference>
<dbReference type="OMA" id="MQDIMSH"/>
<dbReference type="PRINTS" id="PR01638">
    <property type="entry name" value="MHCCLASSI"/>
</dbReference>
<evidence type="ECO:0000256" key="2">
    <source>
        <dbReference type="ARBA" id="ARBA00004479"/>
    </source>
</evidence>
<dbReference type="InterPro" id="IPR003006">
    <property type="entry name" value="Ig/MHC_CS"/>
</dbReference>
<dbReference type="Bgee" id="ENSOANG00000001818">
    <property type="expression patterns" value="Expressed in testis"/>
</dbReference>
<keyword evidence="4" id="KW-0490">MHC I</keyword>
<dbReference type="GO" id="GO:0030670">
    <property type="term" value="C:phagocytic vesicle membrane"/>
    <property type="evidence" value="ECO:0007669"/>
    <property type="project" value="UniProtKB-ARBA"/>
</dbReference>
<evidence type="ECO:0000259" key="12">
    <source>
        <dbReference type="PROSITE" id="PS50835"/>
    </source>
</evidence>
<dbReference type="Proteomes" id="UP000002279">
    <property type="component" value="Chromosome X5"/>
</dbReference>
<dbReference type="SMART" id="SM00407">
    <property type="entry name" value="IGc1"/>
    <property type="match status" value="1"/>
</dbReference>